<organism evidence="4 5">
    <name type="scientific">Chitinophaga arvensicola</name>
    <dbReference type="NCBI Taxonomy" id="29529"/>
    <lineage>
        <taxon>Bacteria</taxon>
        <taxon>Pseudomonadati</taxon>
        <taxon>Bacteroidota</taxon>
        <taxon>Chitinophagia</taxon>
        <taxon>Chitinophagales</taxon>
        <taxon>Chitinophagaceae</taxon>
        <taxon>Chitinophaga</taxon>
    </lineage>
</organism>
<dbReference type="InterPro" id="IPR032508">
    <property type="entry name" value="FecR_C"/>
</dbReference>
<dbReference type="Pfam" id="PF16344">
    <property type="entry name" value="FecR_C"/>
    <property type="match status" value="1"/>
</dbReference>
<proteinExistence type="predicted"/>
<dbReference type="InterPro" id="IPR012373">
    <property type="entry name" value="Ferrdict_sens_TM"/>
</dbReference>
<dbReference type="Proteomes" id="UP000199310">
    <property type="component" value="Unassembled WGS sequence"/>
</dbReference>
<evidence type="ECO:0000313" key="5">
    <source>
        <dbReference type="Proteomes" id="UP000199310"/>
    </source>
</evidence>
<dbReference type="PANTHER" id="PTHR30273">
    <property type="entry name" value="PERIPLASMIC SIGNAL SENSOR AND SIGMA FACTOR ACTIVATOR FECR-RELATED"/>
    <property type="match status" value="1"/>
</dbReference>
<evidence type="ECO:0000259" key="3">
    <source>
        <dbReference type="Pfam" id="PF16344"/>
    </source>
</evidence>
<keyword evidence="1" id="KW-0472">Membrane</keyword>
<dbReference type="PANTHER" id="PTHR30273:SF2">
    <property type="entry name" value="PROTEIN FECR"/>
    <property type="match status" value="1"/>
</dbReference>
<feature type="domain" description="FecR protein" evidence="2">
    <location>
        <begin position="121"/>
        <end position="213"/>
    </location>
</feature>
<dbReference type="RefSeq" id="WP_089897364.1">
    <property type="nucleotide sequence ID" value="NZ_FOJG01000002.1"/>
</dbReference>
<name>A0A1I0S880_9BACT</name>
<gene>
    <name evidence="4" type="ORF">SAMN04488122_3996</name>
</gene>
<dbReference type="PIRSF" id="PIRSF018266">
    <property type="entry name" value="FecR"/>
    <property type="match status" value="1"/>
</dbReference>
<dbReference type="AlphaFoldDB" id="A0A1I0S880"/>
<evidence type="ECO:0000256" key="1">
    <source>
        <dbReference type="SAM" id="Phobius"/>
    </source>
</evidence>
<accession>A0A1I0S880</accession>
<dbReference type="InterPro" id="IPR006860">
    <property type="entry name" value="FecR"/>
</dbReference>
<dbReference type="STRING" id="29529.SAMN04488122_3996"/>
<feature type="domain" description="Protein FecR C-terminal" evidence="3">
    <location>
        <begin position="260"/>
        <end position="325"/>
    </location>
</feature>
<dbReference type="Gene3D" id="3.55.50.30">
    <property type="match status" value="1"/>
</dbReference>
<dbReference type="Gene3D" id="2.60.120.1440">
    <property type="match status" value="1"/>
</dbReference>
<feature type="transmembrane region" description="Helical" evidence="1">
    <location>
        <begin position="97"/>
        <end position="119"/>
    </location>
</feature>
<dbReference type="EMBL" id="FOJG01000002">
    <property type="protein sequence ID" value="SEW50883.1"/>
    <property type="molecule type" value="Genomic_DNA"/>
</dbReference>
<keyword evidence="1" id="KW-1133">Transmembrane helix</keyword>
<evidence type="ECO:0000313" key="4">
    <source>
        <dbReference type="EMBL" id="SEW50883.1"/>
    </source>
</evidence>
<sequence>MNNQTDIDIVIRYLEDPENEQHKTQLNEWIQQDAGNLDIFLDMKGMWHGDPLPAASAFDTQGQWQVLDTMLDRVPVAVLPEVAQQKSPRVIKMNRRYWWAAAAVLLIAGTWTFIGPGGYKTYATNQQQDSMQLPDGSMLYLNAHTQVRYARGFGKDNRHVRIDKGEAFFDVKQNDALPFIVNAPEVEVQVLGTAFNVKAANTGVKVFVQSGKVSAAYKGIEKKVILTPGVEASLRRNGQEIDTRTHKKNNNILAWKTRTLTFDDTPLNEVADALADFYNVQIKISNQQLADKKLLATFPNMSLDEVLDIMRKTLRINITHKNDLVDIY</sequence>
<keyword evidence="1" id="KW-0812">Transmembrane</keyword>
<dbReference type="Pfam" id="PF04773">
    <property type="entry name" value="FecR"/>
    <property type="match status" value="1"/>
</dbReference>
<dbReference type="OrthoDB" id="1452822at2"/>
<protein>
    <submittedName>
        <fullName evidence="4">Ferric-dicitrate binding protein FerR, regulates iron transport through sigma-19</fullName>
    </submittedName>
</protein>
<dbReference type="GO" id="GO:0016989">
    <property type="term" value="F:sigma factor antagonist activity"/>
    <property type="evidence" value="ECO:0007669"/>
    <property type="project" value="TreeGrafter"/>
</dbReference>
<evidence type="ECO:0000259" key="2">
    <source>
        <dbReference type="Pfam" id="PF04773"/>
    </source>
</evidence>
<reference evidence="5" key="1">
    <citation type="submission" date="2016-10" db="EMBL/GenBank/DDBJ databases">
        <authorList>
            <person name="Varghese N."/>
            <person name="Submissions S."/>
        </authorList>
    </citation>
    <scope>NUCLEOTIDE SEQUENCE [LARGE SCALE GENOMIC DNA]</scope>
    <source>
        <strain evidence="5">DSM 3695</strain>
    </source>
</reference>
<keyword evidence="5" id="KW-1185">Reference proteome</keyword>